<dbReference type="SUPFAM" id="SSF47729">
    <property type="entry name" value="IHF-like DNA-binding proteins"/>
    <property type="match status" value="1"/>
</dbReference>
<feature type="domain" description="CCDC81 HU" evidence="2">
    <location>
        <begin position="8"/>
        <end position="92"/>
    </location>
</feature>
<dbReference type="InterPro" id="IPR010992">
    <property type="entry name" value="IHF-like_DNA-bd_dom_sf"/>
</dbReference>
<gene>
    <name evidence="4" type="ORF">V1264_015026</name>
</gene>
<evidence type="ECO:0000256" key="1">
    <source>
        <dbReference type="SAM" id="MobiDB-lite"/>
    </source>
</evidence>
<accession>A0AAN9GG02</accession>
<evidence type="ECO:0008006" key="6">
    <source>
        <dbReference type="Google" id="ProtNLM"/>
    </source>
</evidence>
<dbReference type="Pfam" id="PF14908">
    <property type="entry name" value="HU-CCDC81_euk_1"/>
    <property type="match status" value="1"/>
</dbReference>
<dbReference type="PANTHER" id="PTHR14362">
    <property type="entry name" value="COILED-COIL DOMAIN-CONTAINING PROTEIN 81"/>
    <property type="match status" value="1"/>
</dbReference>
<dbReference type="InterPro" id="IPR028034">
    <property type="entry name" value="HU-CCDC81"/>
</dbReference>
<protein>
    <recommendedName>
        <fullName evidence="6">Coiled-coil domain-containing protein 81</fullName>
    </recommendedName>
</protein>
<evidence type="ECO:0000313" key="5">
    <source>
        <dbReference type="Proteomes" id="UP001374579"/>
    </source>
</evidence>
<proteinExistence type="predicted"/>
<dbReference type="Proteomes" id="UP001374579">
    <property type="component" value="Unassembled WGS sequence"/>
</dbReference>
<dbReference type="PANTHER" id="PTHR14362:SF2">
    <property type="entry name" value="COILED-COIL DOMAIN-CONTAINING PROTEIN 81"/>
    <property type="match status" value="1"/>
</dbReference>
<feature type="compositionally biased region" description="Basic and acidic residues" evidence="1">
    <location>
        <begin position="402"/>
        <end position="411"/>
    </location>
</feature>
<evidence type="ECO:0000259" key="2">
    <source>
        <dbReference type="Pfam" id="PF14908"/>
    </source>
</evidence>
<dbReference type="InterPro" id="IPR040673">
    <property type="entry name" value="CCDC81_HU_dom_2"/>
</dbReference>
<comment type="caution">
    <text evidence="4">The sequence shown here is derived from an EMBL/GenBank/DDBJ whole genome shotgun (WGS) entry which is preliminary data.</text>
</comment>
<dbReference type="Pfam" id="PF18289">
    <property type="entry name" value="HU-CCDC81_euk_2"/>
    <property type="match status" value="1"/>
</dbReference>
<organism evidence="4 5">
    <name type="scientific">Littorina saxatilis</name>
    <dbReference type="NCBI Taxonomy" id="31220"/>
    <lineage>
        <taxon>Eukaryota</taxon>
        <taxon>Metazoa</taxon>
        <taxon>Spiralia</taxon>
        <taxon>Lophotrochozoa</taxon>
        <taxon>Mollusca</taxon>
        <taxon>Gastropoda</taxon>
        <taxon>Caenogastropoda</taxon>
        <taxon>Littorinimorpha</taxon>
        <taxon>Littorinoidea</taxon>
        <taxon>Littorinidae</taxon>
        <taxon>Littorina</taxon>
    </lineage>
</organism>
<dbReference type="InterPro" id="IPR026295">
    <property type="entry name" value="CCD81"/>
</dbReference>
<feature type="region of interest" description="Disordered" evidence="1">
    <location>
        <begin position="381"/>
        <end position="415"/>
    </location>
</feature>
<dbReference type="EMBL" id="JBAMIC010000004">
    <property type="protein sequence ID" value="KAK7107042.1"/>
    <property type="molecule type" value="Genomic_DNA"/>
</dbReference>
<feature type="domain" description="CCDC81 HU" evidence="3">
    <location>
        <begin position="106"/>
        <end position="177"/>
    </location>
</feature>
<dbReference type="AlphaFoldDB" id="A0AAN9GG02"/>
<evidence type="ECO:0000313" key="4">
    <source>
        <dbReference type="EMBL" id="KAK7107042.1"/>
    </source>
</evidence>
<dbReference type="GO" id="GO:0005815">
    <property type="term" value="C:microtubule organizing center"/>
    <property type="evidence" value="ECO:0007669"/>
    <property type="project" value="TreeGrafter"/>
</dbReference>
<dbReference type="GO" id="GO:0003677">
    <property type="term" value="F:DNA binding"/>
    <property type="evidence" value="ECO:0007669"/>
    <property type="project" value="InterPro"/>
</dbReference>
<keyword evidence="5" id="KW-1185">Reference proteome</keyword>
<evidence type="ECO:0000259" key="3">
    <source>
        <dbReference type="Pfam" id="PF18289"/>
    </source>
</evidence>
<name>A0AAN9GG02_9CAEN</name>
<reference evidence="4 5" key="1">
    <citation type="submission" date="2024-02" db="EMBL/GenBank/DDBJ databases">
        <title>Chromosome-scale genome assembly of the rough periwinkle Littorina saxatilis.</title>
        <authorList>
            <person name="De Jode A."/>
            <person name="Faria R."/>
            <person name="Formenti G."/>
            <person name="Sims Y."/>
            <person name="Smith T.P."/>
            <person name="Tracey A."/>
            <person name="Wood J.M.D."/>
            <person name="Zagrodzka Z.B."/>
            <person name="Johannesson K."/>
            <person name="Butlin R.K."/>
            <person name="Leder E.H."/>
        </authorList>
    </citation>
    <scope>NUCLEOTIDE SEQUENCE [LARGE SCALE GENOMIC DNA]</scope>
    <source>
        <strain evidence="4">Snail1</strain>
        <tissue evidence="4">Muscle</tissue>
    </source>
</reference>
<sequence>MPESLQKILVEAKGGKYSTISDLSENDIANVWENVANYVEKQMSNSKGVQIPNFGTFSFSQKKLDVGNNKYVLMQRPVFNISEKLAQTHGLQFTRYNVPGHIPSPPLNFAALSFESPFDRDTVENCVREIVRTVSQAVAAKRNVELSFGGIGRLQIRDCRVKMRFYKEFINQMDGSGELLHTMQNRAGTVDSVMSNRPFSRSNTSNTLVLPRIQPGPGAGQNTLPPLAEVDENQTARPMVPTPTEPIMDTSINPDIVQNIPDQPEGPQSQEEMEQHIKSMAIRKQAFAQTNEDVNDPVTENALDNVLREADANEEPAEVYMPKDVMETIHEERKAAPAGRGASRMAMPLAMATGISLLDDLIPTSPKLSPLPPAKTVTYADMQPGNLKPPTPPRLTPLQRSHSAEDMREKTGSACGHPNAGQELCYLCHQRARRNVPVNFTEERKRREEEEDRLLQQYQTMRDAEDILREQERHISRRHDLQKISAFNLGVSEAVTSKKKAKDTEPQRSYIFQRRPLTPSRLPKQEQYLNDLTKQVESKETVVATKKADEHFLERLEQVQLAEDLAAQREQYIRDKVDSVSTYKKALDAQLRFKPVPIPPREPDYEVFGKNDTTNEKIAERRRRAHLLFQEQQDLVGQRKREAILKRLAEQDREQAVLEKTKDGIVEDRAHRHRARFQNRQRLEDEWQSAAEMKRARDLEDRLLGLESGQLLLEQCEQHKHCKQCKKRVDNCGESNIWRESYYIPGSRIMV</sequence>